<accession>A0A8K0R1Q9</accession>
<protein>
    <submittedName>
        <fullName evidence="2">Uncharacterized protein</fullName>
    </submittedName>
</protein>
<evidence type="ECO:0000313" key="2">
    <source>
        <dbReference type="EMBL" id="KAH7083521.1"/>
    </source>
</evidence>
<evidence type="ECO:0000313" key="3">
    <source>
        <dbReference type="Proteomes" id="UP000813461"/>
    </source>
</evidence>
<dbReference type="EMBL" id="JAGMVJ010000013">
    <property type="protein sequence ID" value="KAH7083521.1"/>
    <property type="molecule type" value="Genomic_DNA"/>
</dbReference>
<organism evidence="2 3">
    <name type="scientific">Paraphoma chrysanthemicola</name>
    <dbReference type="NCBI Taxonomy" id="798071"/>
    <lineage>
        <taxon>Eukaryota</taxon>
        <taxon>Fungi</taxon>
        <taxon>Dikarya</taxon>
        <taxon>Ascomycota</taxon>
        <taxon>Pezizomycotina</taxon>
        <taxon>Dothideomycetes</taxon>
        <taxon>Pleosporomycetidae</taxon>
        <taxon>Pleosporales</taxon>
        <taxon>Pleosporineae</taxon>
        <taxon>Phaeosphaeriaceae</taxon>
        <taxon>Paraphoma</taxon>
    </lineage>
</organism>
<feature type="region of interest" description="Disordered" evidence="1">
    <location>
        <begin position="494"/>
        <end position="515"/>
    </location>
</feature>
<dbReference type="AlphaFoldDB" id="A0A8K0R1Q9"/>
<name>A0A8K0R1Q9_9PLEO</name>
<evidence type="ECO:0000256" key="1">
    <source>
        <dbReference type="SAM" id="MobiDB-lite"/>
    </source>
</evidence>
<gene>
    <name evidence="2" type="ORF">FB567DRAFT_86174</name>
</gene>
<sequence>MSNVVIDPCHPIIAIPTKVQELQAAWRNCGPDVRGGFFDPPITLGQGLHLVQTTTEHAAITQPPAIPEQQLPQGPPSTSTPPPKHSEEQHTLSSPQDPPGSVPTLILNESVVQQEEPVAPPGSTTTIILEPQAPSSTPYSNPTILPQPVPPIITIPPQPGQQIPTAITLLPTVITPSAQPSQGQAFPPITPGSMSSVVTGIVIGSVTLSPGQAITIGGSTVTLANGASTVVGGIEISLDAQGSQAVIDRTSTVPLNALRPLDPAPAVITLGTQTLTLQPLANAAPGIIVGTHTLMPGSAIVLDGTTISLHPSLSTLFVNGAPIPVSAARTLEPLTLALGISTFTLLGAFATGTAPAVLVIGTQTLVPGSILVISGTTLSLDAQQATIFVNGSPLPISLVVPTATTVPPKAPITLAGTTLFPDSLARFTIGTHTLSLGGAPATFNGTTYIMTTNSVGRTVLLVGTAGASASLSVAFQTSRSAPSLTLSEAIRVGGSAPADQTGPASTSKSDASKSSGSHCWLAKICFSLAWLGVL</sequence>
<comment type="caution">
    <text evidence="2">The sequence shown here is derived from an EMBL/GenBank/DDBJ whole genome shotgun (WGS) entry which is preliminary data.</text>
</comment>
<keyword evidence="3" id="KW-1185">Reference proteome</keyword>
<reference evidence="2" key="1">
    <citation type="journal article" date="2021" name="Nat. Commun.">
        <title>Genetic determinants of endophytism in the Arabidopsis root mycobiome.</title>
        <authorList>
            <person name="Mesny F."/>
            <person name="Miyauchi S."/>
            <person name="Thiergart T."/>
            <person name="Pickel B."/>
            <person name="Atanasova L."/>
            <person name="Karlsson M."/>
            <person name="Huettel B."/>
            <person name="Barry K.W."/>
            <person name="Haridas S."/>
            <person name="Chen C."/>
            <person name="Bauer D."/>
            <person name="Andreopoulos W."/>
            <person name="Pangilinan J."/>
            <person name="LaButti K."/>
            <person name="Riley R."/>
            <person name="Lipzen A."/>
            <person name="Clum A."/>
            <person name="Drula E."/>
            <person name="Henrissat B."/>
            <person name="Kohler A."/>
            <person name="Grigoriev I.V."/>
            <person name="Martin F.M."/>
            <person name="Hacquard S."/>
        </authorList>
    </citation>
    <scope>NUCLEOTIDE SEQUENCE</scope>
    <source>
        <strain evidence="2">MPI-SDFR-AT-0120</strain>
    </source>
</reference>
<feature type="region of interest" description="Disordered" evidence="1">
    <location>
        <begin position="66"/>
        <end position="104"/>
    </location>
</feature>
<dbReference type="OrthoDB" id="3944128at2759"/>
<proteinExistence type="predicted"/>
<feature type="compositionally biased region" description="Pro residues" evidence="1">
    <location>
        <begin position="73"/>
        <end position="83"/>
    </location>
</feature>
<dbReference type="Proteomes" id="UP000813461">
    <property type="component" value="Unassembled WGS sequence"/>
</dbReference>
<feature type="compositionally biased region" description="Low complexity" evidence="1">
    <location>
        <begin position="504"/>
        <end position="515"/>
    </location>
</feature>